<sequence>MKLQIGFKRISIFMFLLLGAITASGQGLTQSNPLEYAAIAGGEERLASQIKKQSRAMAAIAIEQGAMTRANTKMKEWESKYNSYLKTVSGYASAIKAATTLYADGLQTLTALWEVHTACRINPQGIAASVSMNNLYMETAAEFIRTYRILKNILAKGGEGNMLNGAERTQLVWNLNDNLERLNRKLRRLSVSITVHSFDDVWNRAISGKINKSNKMLAEDSSKRMRRAISNVAKFYKYRQTHKPWGQ</sequence>
<accession>A0A2U0TXY3</accession>
<evidence type="ECO:0000256" key="1">
    <source>
        <dbReference type="SAM" id="SignalP"/>
    </source>
</evidence>
<evidence type="ECO:0000313" key="3">
    <source>
        <dbReference type="Proteomes" id="UP000245870"/>
    </source>
</evidence>
<dbReference type="RefSeq" id="WP_243406794.1">
    <property type="nucleotide sequence ID" value="NZ_QENY01000026.1"/>
</dbReference>
<feature type="chain" id="PRO_5015655284" description="PilJ/NarX-like methyl-accepting chemotaxis transducer" evidence="1">
    <location>
        <begin position="26"/>
        <end position="247"/>
    </location>
</feature>
<dbReference type="EMBL" id="QENY01000026">
    <property type="protein sequence ID" value="PVX48450.1"/>
    <property type="molecule type" value="Genomic_DNA"/>
</dbReference>
<organism evidence="2 3">
    <name type="scientific">Hallella colorans</name>
    <dbReference type="NCBI Taxonomy" id="1703337"/>
    <lineage>
        <taxon>Bacteria</taxon>
        <taxon>Pseudomonadati</taxon>
        <taxon>Bacteroidota</taxon>
        <taxon>Bacteroidia</taxon>
        <taxon>Bacteroidales</taxon>
        <taxon>Prevotellaceae</taxon>
        <taxon>Hallella</taxon>
    </lineage>
</organism>
<dbReference type="AlphaFoldDB" id="A0A2U0TXY3"/>
<reference evidence="2 3" key="1">
    <citation type="submission" date="2018-05" db="EMBL/GenBank/DDBJ databases">
        <title>Genomic Encyclopedia of Type Strains, Phase IV (KMG-IV): sequencing the most valuable type-strain genomes for metagenomic binning, comparative biology and taxonomic classification.</title>
        <authorList>
            <person name="Goeker M."/>
        </authorList>
    </citation>
    <scope>NUCLEOTIDE SEQUENCE [LARGE SCALE GENOMIC DNA]</scope>
    <source>
        <strain evidence="2 3">DSM 100333</strain>
    </source>
</reference>
<evidence type="ECO:0000313" key="2">
    <source>
        <dbReference type="EMBL" id="PVX48450.1"/>
    </source>
</evidence>
<feature type="signal peptide" evidence="1">
    <location>
        <begin position="1"/>
        <end position="25"/>
    </location>
</feature>
<keyword evidence="3" id="KW-1185">Reference proteome</keyword>
<comment type="caution">
    <text evidence="2">The sequence shown here is derived from an EMBL/GenBank/DDBJ whole genome shotgun (WGS) entry which is preliminary data.</text>
</comment>
<gene>
    <name evidence="2" type="ORF">C7379_12616</name>
</gene>
<dbReference type="Proteomes" id="UP000245870">
    <property type="component" value="Unassembled WGS sequence"/>
</dbReference>
<evidence type="ECO:0008006" key="4">
    <source>
        <dbReference type="Google" id="ProtNLM"/>
    </source>
</evidence>
<proteinExistence type="predicted"/>
<name>A0A2U0TXY3_9BACT</name>
<protein>
    <recommendedName>
        <fullName evidence="4">PilJ/NarX-like methyl-accepting chemotaxis transducer</fullName>
    </recommendedName>
</protein>
<keyword evidence="1" id="KW-0732">Signal</keyword>